<dbReference type="InterPro" id="IPR016035">
    <property type="entry name" value="Acyl_Trfase/lysoPLipase"/>
</dbReference>
<keyword evidence="2" id="KW-0442">Lipid degradation</keyword>
<keyword evidence="2" id="KW-0378">Hydrolase</keyword>
<dbReference type="SUPFAM" id="SSF52151">
    <property type="entry name" value="FabD/lysophospholipase-like"/>
    <property type="match status" value="1"/>
</dbReference>
<feature type="active site" description="Nucleophile" evidence="2">
    <location>
        <position position="25"/>
    </location>
</feature>
<dbReference type="GO" id="GO:0016020">
    <property type="term" value="C:membrane"/>
    <property type="evidence" value="ECO:0007669"/>
    <property type="project" value="TreeGrafter"/>
</dbReference>
<dbReference type="GO" id="GO:0019369">
    <property type="term" value="P:arachidonate metabolic process"/>
    <property type="evidence" value="ECO:0007669"/>
    <property type="project" value="TreeGrafter"/>
</dbReference>
<dbReference type="CDD" id="cd07199">
    <property type="entry name" value="Pat17_PNPLA8_PNPLA9_like"/>
    <property type="match status" value="1"/>
</dbReference>
<dbReference type="PROSITE" id="PS51635">
    <property type="entry name" value="PNPLA"/>
    <property type="match status" value="1"/>
</dbReference>
<keyword evidence="1 2" id="KW-0443">Lipid metabolism</keyword>
<dbReference type="InterPro" id="IPR002641">
    <property type="entry name" value="PNPLA_dom"/>
</dbReference>
<comment type="caution">
    <text evidence="4">The sequence shown here is derived from an EMBL/GenBank/DDBJ whole genome shotgun (WGS) entry which is preliminary data.</text>
</comment>
<dbReference type="PANTHER" id="PTHR24185:SF8">
    <property type="entry name" value="PNPLA DOMAIN-CONTAINING PROTEIN"/>
    <property type="match status" value="1"/>
</dbReference>
<proteinExistence type="predicted"/>
<name>A0A8H7T1L3_9HELO</name>
<evidence type="ECO:0000259" key="3">
    <source>
        <dbReference type="PROSITE" id="PS51635"/>
    </source>
</evidence>
<comment type="caution">
    <text evidence="2">Lacks conserved residue(s) required for the propagation of feature annotation.</text>
</comment>
<protein>
    <recommendedName>
        <fullName evidence="3">PNPLA domain-containing protein</fullName>
    </recommendedName>
</protein>
<dbReference type="Gene3D" id="3.40.1090.10">
    <property type="entry name" value="Cytosolic phospholipase A2 catalytic domain"/>
    <property type="match status" value="1"/>
</dbReference>
<evidence type="ECO:0000256" key="2">
    <source>
        <dbReference type="PROSITE-ProRule" id="PRU01161"/>
    </source>
</evidence>
<gene>
    <name evidence="4" type="ORF">IFR04_015512</name>
</gene>
<organism evidence="4 5">
    <name type="scientific">Cadophora malorum</name>
    <dbReference type="NCBI Taxonomy" id="108018"/>
    <lineage>
        <taxon>Eukaryota</taxon>
        <taxon>Fungi</taxon>
        <taxon>Dikarya</taxon>
        <taxon>Ascomycota</taxon>
        <taxon>Pezizomycotina</taxon>
        <taxon>Leotiomycetes</taxon>
        <taxon>Helotiales</taxon>
        <taxon>Ploettnerulaceae</taxon>
        <taxon>Cadophora</taxon>
    </lineage>
</organism>
<feature type="active site" description="Proton acceptor" evidence="2">
    <location>
        <position position="185"/>
    </location>
</feature>
<evidence type="ECO:0000256" key="1">
    <source>
        <dbReference type="ARBA" id="ARBA00023098"/>
    </source>
</evidence>
<sequence length="366" mass="41357">MEELEKTLDLPYPLQEHFDYGIGTSSGGVATIGFFAKHWTPKECLAFFLKFARIVFPPKRGCKFSICAILRRIFAFYLADGGYDAAVLEEALKEALGLGRVFESAKSRPSGMKFAVTATTISDATLCLISNYNGNSPPGRDSRYKHLRAKKTTDEMLLWEAARCTTAAPTYFTPKYLESFGTFQDGGLKYNNPVRPGLREVRRIWGDVGCDLVLSIGTGYQQKLLSPVASNVRNLLQDGALARVYRASMQSLSLNGQLSWEDHWHGLDEEEKKRHFRLNLPLVGQEPRIDDVDKMQYLRNQIYHHLGDMEGIARAFKAASFFFELNRPLVFEGGQYTCHVPSPGIFTWVSSRERSLRVMWTIPEAD</sequence>
<evidence type="ECO:0000313" key="5">
    <source>
        <dbReference type="Proteomes" id="UP000664132"/>
    </source>
</evidence>
<dbReference type="GO" id="GO:0047499">
    <property type="term" value="F:calcium-independent phospholipase A2 activity"/>
    <property type="evidence" value="ECO:0007669"/>
    <property type="project" value="TreeGrafter"/>
</dbReference>
<dbReference type="PANTHER" id="PTHR24185">
    <property type="entry name" value="CALCIUM-INDEPENDENT PHOSPHOLIPASE A2-GAMMA"/>
    <property type="match status" value="1"/>
</dbReference>
<dbReference type="GO" id="GO:0016042">
    <property type="term" value="P:lipid catabolic process"/>
    <property type="evidence" value="ECO:0007669"/>
    <property type="project" value="UniProtKB-UniRule"/>
</dbReference>
<dbReference type="OrthoDB" id="5384553at2759"/>
<reference evidence="4" key="1">
    <citation type="submission" date="2021-02" db="EMBL/GenBank/DDBJ databases">
        <title>Genome sequence Cadophora malorum strain M34.</title>
        <authorList>
            <person name="Stefanovic E."/>
            <person name="Vu D."/>
            <person name="Scully C."/>
            <person name="Dijksterhuis J."/>
            <person name="Roader J."/>
            <person name="Houbraken J."/>
        </authorList>
    </citation>
    <scope>NUCLEOTIDE SEQUENCE</scope>
    <source>
        <strain evidence="4">M34</strain>
    </source>
</reference>
<dbReference type="GO" id="GO:0046486">
    <property type="term" value="P:glycerolipid metabolic process"/>
    <property type="evidence" value="ECO:0007669"/>
    <property type="project" value="UniProtKB-ARBA"/>
</dbReference>
<feature type="short sequence motif" description="DGA/G" evidence="2">
    <location>
        <begin position="185"/>
        <end position="187"/>
    </location>
</feature>
<keyword evidence="5" id="KW-1185">Reference proteome</keyword>
<evidence type="ECO:0000313" key="4">
    <source>
        <dbReference type="EMBL" id="KAG4411346.1"/>
    </source>
</evidence>
<dbReference type="AlphaFoldDB" id="A0A8H7T1L3"/>
<dbReference type="Pfam" id="PF01734">
    <property type="entry name" value="Patatin"/>
    <property type="match status" value="1"/>
</dbReference>
<dbReference type="Proteomes" id="UP000664132">
    <property type="component" value="Unassembled WGS sequence"/>
</dbReference>
<accession>A0A8H7T1L3</accession>
<feature type="short sequence motif" description="GXSXG" evidence="2">
    <location>
        <begin position="23"/>
        <end position="27"/>
    </location>
</feature>
<feature type="domain" description="PNPLA" evidence="3">
    <location>
        <begin position="1"/>
        <end position="198"/>
    </location>
</feature>
<dbReference type="EMBL" id="JAFJYH010000489">
    <property type="protein sequence ID" value="KAG4411346.1"/>
    <property type="molecule type" value="Genomic_DNA"/>
</dbReference>